<reference evidence="2 3" key="1">
    <citation type="submission" date="2023-03" db="EMBL/GenBank/DDBJ databases">
        <title>NovoSphingobium album sp. nov. isolated from polycyclic aromatic hydrocarbons- and heavy-metal polluted soil.</title>
        <authorList>
            <person name="Liu Z."/>
            <person name="Wang K."/>
        </authorList>
    </citation>
    <scope>NUCLEOTIDE SEQUENCE [LARGE SCALE GENOMIC DNA]</scope>
    <source>
        <strain evidence="2 3">H3SJ31-1</strain>
    </source>
</reference>
<dbReference type="EMBL" id="JARESE010000050">
    <property type="protein sequence ID" value="MDE8653064.1"/>
    <property type="molecule type" value="Genomic_DNA"/>
</dbReference>
<organism evidence="2 3">
    <name type="scientific">Novosphingobium album</name>
    <name type="common">ex Liu et al. 2023</name>
    <dbReference type="NCBI Taxonomy" id="3031130"/>
    <lineage>
        <taxon>Bacteria</taxon>
        <taxon>Pseudomonadati</taxon>
        <taxon>Pseudomonadota</taxon>
        <taxon>Alphaproteobacteria</taxon>
        <taxon>Sphingomonadales</taxon>
        <taxon>Sphingomonadaceae</taxon>
        <taxon>Novosphingobium</taxon>
    </lineage>
</organism>
<sequence>MQSLRTTPALVAVGLFVVLLAAGIVWWSQAWTRKAAADSAVHACLADLARRDPQRDARADLTRGEDRFYFVTHDGVALRMTADGVIAATGECREGGDFADTRPYPFDPRPAGGDPAPACCNRDPAPDACGKAQAAYIRAYNAEIARRNPRSIAKYCKSSQARP</sequence>
<keyword evidence="1" id="KW-0472">Membrane</keyword>
<comment type="caution">
    <text evidence="2">The sequence shown here is derived from an EMBL/GenBank/DDBJ whole genome shotgun (WGS) entry which is preliminary data.</text>
</comment>
<protein>
    <recommendedName>
        <fullName evidence="4">Histidine kinase</fullName>
    </recommendedName>
</protein>
<name>A0ABT5WSP4_9SPHN</name>
<keyword evidence="1" id="KW-1133">Transmembrane helix</keyword>
<dbReference type="RefSeq" id="WP_275229172.1">
    <property type="nucleotide sequence ID" value="NZ_JARESE010000050.1"/>
</dbReference>
<dbReference type="Proteomes" id="UP001216253">
    <property type="component" value="Unassembled WGS sequence"/>
</dbReference>
<feature type="transmembrane region" description="Helical" evidence="1">
    <location>
        <begin position="6"/>
        <end position="27"/>
    </location>
</feature>
<proteinExistence type="predicted"/>
<keyword evidence="3" id="KW-1185">Reference proteome</keyword>
<evidence type="ECO:0000313" key="3">
    <source>
        <dbReference type="Proteomes" id="UP001216253"/>
    </source>
</evidence>
<evidence type="ECO:0008006" key="4">
    <source>
        <dbReference type="Google" id="ProtNLM"/>
    </source>
</evidence>
<evidence type="ECO:0000313" key="2">
    <source>
        <dbReference type="EMBL" id="MDE8653064.1"/>
    </source>
</evidence>
<accession>A0ABT5WSP4</accession>
<evidence type="ECO:0000256" key="1">
    <source>
        <dbReference type="SAM" id="Phobius"/>
    </source>
</evidence>
<gene>
    <name evidence="2" type="ORF">PYV00_15255</name>
</gene>
<keyword evidence="1" id="KW-0812">Transmembrane</keyword>